<accession>A0A1B2HWA9</accession>
<dbReference type="KEGG" id="led:BBK82_44780"/>
<evidence type="ECO:0000313" key="1">
    <source>
        <dbReference type="EMBL" id="ANZ41998.1"/>
    </source>
</evidence>
<sequence length="307" mass="34254">MAAPRERSGPEAVLSQERFADALRAAIDRRALTLDRLRARLADRGVTISLATLSYWQQGRSRPERPKSLRALRELEAILDLPQGTLFEFLEPPRPRGRCQSRETVSVRALYGENSPYQAVLGPETGDPNPTVSVLDTNETCHVGAARTVRRLSTTQVLRCVADRADRFTVVHGADEGDPMPSDLHVRGGELAELRSDPASGYTVAVIALARPLARGETAVLEHDWVLGDSAGPSISHERRVRSTETYLLRIVFDREALPLRCYEYQRVKVDAPQVDRRRLPVNSIPEAHIYLPKCAPGIHGICWEWD</sequence>
<dbReference type="OrthoDB" id="3690688at2"/>
<dbReference type="RefSeq" id="WP_065920332.1">
    <property type="nucleotide sequence ID" value="NZ_CP016793.1"/>
</dbReference>
<keyword evidence="2" id="KW-1185">Reference proteome</keyword>
<reference evidence="1 2" key="1">
    <citation type="submission" date="2016-07" db="EMBL/GenBank/DDBJ databases">
        <title>Complete genome sequence of the Lentzea guizhouensis DHS C013.</title>
        <authorList>
            <person name="Cao C."/>
        </authorList>
    </citation>
    <scope>NUCLEOTIDE SEQUENCE [LARGE SCALE GENOMIC DNA]</scope>
    <source>
        <strain evidence="1 2">DHS C013</strain>
    </source>
</reference>
<gene>
    <name evidence="1" type="ORF">BBK82_44780</name>
</gene>
<organism evidence="1 2">
    <name type="scientific">Lentzea guizhouensis</name>
    <dbReference type="NCBI Taxonomy" id="1586287"/>
    <lineage>
        <taxon>Bacteria</taxon>
        <taxon>Bacillati</taxon>
        <taxon>Actinomycetota</taxon>
        <taxon>Actinomycetes</taxon>
        <taxon>Pseudonocardiales</taxon>
        <taxon>Pseudonocardiaceae</taxon>
        <taxon>Lentzea</taxon>
    </lineage>
</organism>
<dbReference type="AlphaFoldDB" id="A0A1B2HWA9"/>
<dbReference type="EMBL" id="CP016793">
    <property type="protein sequence ID" value="ANZ41998.1"/>
    <property type="molecule type" value="Genomic_DNA"/>
</dbReference>
<proteinExistence type="predicted"/>
<evidence type="ECO:0000313" key="2">
    <source>
        <dbReference type="Proteomes" id="UP000093053"/>
    </source>
</evidence>
<protein>
    <submittedName>
        <fullName evidence="1">Uncharacterized protein</fullName>
    </submittedName>
</protein>
<dbReference type="STRING" id="1586287.BBK82_44780"/>
<dbReference type="Proteomes" id="UP000093053">
    <property type="component" value="Chromosome"/>
</dbReference>
<name>A0A1B2HWA9_9PSEU</name>